<keyword evidence="3" id="KW-1185">Reference proteome</keyword>
<protein>
    <submittedName>
        <fullName evidence="2">Uncharacterized protein</fullName>
    </submittedName>
</protein>
<dbReference type="EMBL" id="MU167314">
    <property type="protein sequence ID" value="KAG0143655.1"/>
    <property type="molecule type" value="Genomic_DNA"/>
</dbReference>
<name>A0A9P6NBM6_9BASI</name>
<organism evidence="2 3">
    <name type="scientific">Cronartium quercuum f. sp. fusiforme G11</name>
    <dbReference type="NCBI Taxonomy" id="708437"/>
    <lineage>
        <taxon>Eukaryota</taxon>
        <taxon>Fungi</taxon>
        <taxon>Dikarya</taxon>
        <taxon>Basidiomycota</taxon>
        <taxon>Pucciniomycotina</taxon>
        <taxon>Pucciniomycetes</taxon>
        <taxon>Pucciniales</taxon>
        <taxon>Coleosporiaceae</taxon>
        <taxon>Cronartium</taxon>
    </lineage>
</organism>
<reference evidence="2" key="1">
    <citation type="submission" date="2013-11" db="EMBL/GenBank/DDBJ databases">
        <title>Genome sequence of the fusiform rust pathogen reveals effectors for host alternation and coevolution with pine.</title>
        <authorList>
            <consortium name="DOE Joint Genome Institute"/>
            <person name="Smith K."/>
            <person name="Pendleton A."/>
            <person name="Kubisiak T."/>
            <person name="Anderson C."/>
            <person name="Salamov A."/>
            <person name="Aerts A."/>
            <person name="Riley R."/>
            <person name="Clum A."/>
            <person name="Lindquist E."/>
            <person name="Ence D."/>
            <person name="Campbell M."/>
            <person name="Kronenberg Z."/>
            <person name="Feau N."/>
            <person name="Dhillon B."/>
            <person name="Hamelin R."/>
            <person name="Burleigh J."/>
            <person name="Smith J."/>
            <person name="Yandell M."/>
            <person name="Nelson C."/>
            <person name="Grigoriev I."/>
            <person name="Davis J."/>
        </authorList>
    </citation>
    <scope>NUCLEOTIDE SEQUENCE</scope>
    <source>
        <strain evidence="2">G11</strain>
    </source>
</reference>
<proteinExistence type="predicted"/>
<comment type="caution">
    <text evidence="2">The sequence shown here is derived from an EMBL/GenBank/DDBJ whole genome shotgun (WGS) entry which is preliminary data.</text>
</comment>
<evidence type="ECO:0000313" key="2">
    <source>
        <dbReference type="EMBL" id="KAG0143655.1"/>
    </source>
</evidence>
<gene>
    <name evidence="2" type="ORF">CROQUDRAFT_134871</name>
</gene>
<accession>A0A9P6NBM6</accession>
<dbReference type="Proteomes" id="UP000886653">
    <property type="component" value="Unassembled WGS sequence"/>
</dbReference>
<evidence type="ECO:0000256" key="1">
    <source>
        <dbReference type="SAM" id="MobiDB-lite"/>
    </source>
</evidence>
<evidence type="ECO:0000313" key="3">
    <source>
        <dbReference type="Proteomes" id="UP000886653"/>
    </source>
</evidence>
<dbReference type="AlphaFoldDB" id="A0A9P6NBM6"/>
<feature type="region of interest" description="Disordered" evidence="1">
    <location>
        <begin position="14"/>
        <end position="36"/>
    </location>
</feature>
<sequence>MRIDHRNNSLATSLLRRSGALRPTESSGPRQRTVPEDQIPVLETRLDRLFMTWESQTRLQVRGNQDVGALVANYSLMTEGRKDWNYITRTLNVQEERLRLEVQAWMPGKRVWSPWECSLFAFCLKTEEQALGITNVQGHGRHRSSISKDYKRKNNGTTLAKNEPRTKSIKRMISEDRSEQSKDRINPLSDLHNRLETMFTNFELDIVGFNENLSSFESKYFFTFIRCKTSYT</sequence>